<organism evidence="1 2">
    <name type="scientific">Nostoc paludosum FACHB-159</name>
    <dbReference type="NCBI Taxonomy" id="2692908"/>
    <lineage>
        <taxon>Bacteria</taxon>
        <taxon>Bacillati</taxon>
        <taxon>Cyanobacteriota</taxon>
        <taxon>Cyanophyceae</taxon>
        <taxon>Nostocales</taxon>
        <taxon>Nostocaceae</taxon>
        <taxon>Nostoc</taxon>
    </lineage>
</organism>
<reference evidence="1 2" key="1">
    <citation type="journal article" date="2020" name="ISME J.">
        <title>Comparative genomics reveals insights into cyanobacterial evolution and habitat adaptation.</title>
        <authorList>
            <person name="Chen M.Y."/>
            <person name="Teng W.K."/>
            <person name="Zhao L."/>
            <person name="Hu C.X."/>
            <person name="Zhou Y.K."/>
            <person name="Han B.P."/>
            <person name="Song L.R."/>
            <person name="Shu W.S."/>
        </authorList>
    </citation>
    <scope>NUCLEOTIDE SEQUENCE [LARGE SCALE GENOMIC DNA]</scope>
    <source>
        <strain evidence="1 2">FACHB-159</strain>
    </source>
</reference>
<protein>
    <submittedName>
        <fullName evidence="1">Uncharacterized protein</fullName>
    </submittedName>
</protein>
<name>A0ABR8K463_9NOSO</name>
<sequence length="45" mass="4856">MGHGAWGIGHWDWKIVFLILFPSPQSLVPSSQSPVPSPQSLVSSP</sequence>
<dbReference type="Proteomes" id="UP000637383">
    <property type="component" value="Unassembled WGS sequence"/>
</dbReference>
<comment type="caution">
    <text evidence="1">The sequence shown here is derived from an EMBL/GenBank/DDBJ whole genome shotgun (WGS) entry which is preliminary data.</text>
</comment>
<gene>
    <name evidence="1" type="ORF">H6H03_06530</name>
</gene>
<evidence type="ECO:0000313" key="1">
    <source>
        <dbReference type="EMBL" id="MBD2733569.1"/>
    </source>
</evidence>
<evidence type="ECO:0000313" key="2">
    <source>
        <dbReference type="Proteomes" id="UP000637383"/>
    </source>
</evidence>
<dbReference type="EMBL" id="JACJTU010000004">
    <property type="protein sequence ID" value="MBD2733569.1"/>
    <property type="molecule type" value="Genomic_DNA"/>
</dbReference>
<proteinExistence type="predicted"/>
<accession>A0ABR8K463</accession>
<keyword evidence="2" id="KW-1185">Reference proteome</keyword>